<dbReference type="Proteomes" id="UP000316726">
    <property type="component" value="Chromosome 8"/>
</dbReference>
<organism evidence="2 3">
    <name type="scientific">Chloropicon primus</name>
    <dbReference type="NCBI Taxonomy" id="1764295"/>
    <lineage>
        <taxon>Eukaryota</taxon>
        <taxon>Viridiplantae</taxon>
        <taxon>Chlorophyta</taxon>
        <taxon>Chloropicophyceae</taxon>
        <taxon>Chloropicales</taxon>
        <taxon>Chloropicaceae</taxon>
        <taxon>Chloropicon</taxon>
    </lineage>
</organism>
<feature type="region of interest" description="Disordered" evidence="1">
    <location>
        <begin position="156"/>
        <end position="187"/>
    </location>
</feature>
<feature type="compositionally biased region" description="Low complexity" evidence="1">
    <location>
        <begin position="176"/>
        <end position="187"/>
    </location>
</feature>
<protein>
    <submittedName>
        <fullName evidence="2">Uncharacterized protein</fullName>
    </submittedName>
</protein>
<feature type="compositionally biased region" description="Polar residues" evidence="1">
    <location>
        <begin position="8"/>
        <end position="19"/>
    </location>
</feature>
<gene>
    <name evidence="2" type="ORF">A3770_08p50870</name>
</gene>
<evidence type="ECO:0000313" key="2">
    <source>
        <dbReference type="EMBL" id="QDZ22569.1"/>
    </source>
</evidence>
<feature type="compositionally biased region" description="Basic and acidic residues" evidence="1">
    <location>
        <begin position="98"/>
        <end position="119"/>
    </location>
</feature>
<keyword evidence="3" id="KW-1185">Reference proteome</keyword>
<feature type="compositionally biased region" description="Basic and acidic residues" evidence="1">
    <location>
        <begin position="21"/>
        <end position="46"/>
    </location>
</feature>
<dbReference type="AlphaFoldDB" id="A0A5B8MPY0"/>
<proteinExistence type="predicted"/>
<evidence type="ECO:0000256" key="1">
    <source>
        <dbReference type="SAM" id="MobiDB-lite"/>
    </source>
</evidence>
<accession>A0A5B8MPY0</accession>
<sequence length="199" mass="23168">MALESPSFGRTTVRRTVSASVKERMLVLANEKAEKAREDKVNEMRKVARRRSMRFEENRRKENKQREEKSRKELDKLARRQARAEQHRRGTSLKQARKMNEEARKDVLPRRKREEESRAQRSRARRVVVDPGQSSPCKAPVRDLELDSLSQALKRASLARRDGERPAEGSCSTIEFPFPSSPSSSSFSFWTARYENFSE</sequence>
<reference evidence="2 3" key="1">
    <citation type="submission" date="2018-07" db="EMBL/GenBank/DDBJ databases">
        <title>The complete nuclear genome of the prasinophyte Chloropicon primus (CCMP1205).</title>
        <authorList>
            <person name="Pombert J.-F."/>
            <person name="Otis C."/>
            <person name="Turmel M."/>
            <person name="Lemieux C."/>
        </authorList>
    </citation>
    <scope>NUCLEOTIDE SEQUENCE [LARGE SCALE GENOMIC DNA]</scope>
    <source>
        <strain evidence="2 3">CCMP1205</strain>
    </source>
</reference>
<feature type="compositionally biased region" description="Basic and acidic residues" evidence="1">
    <location>
        <begin position="53"/>
        <end position="88"/>
    </location>
</feature>
<name>A0A5B8MPY0_9CHLO</name>
<evidence type="ECO:0000313" key="3">
    <source>
        <dbReference type="Proteomes" id="UP000316726"/>
    </source>
</evidence>
<dbReference type="EMBL" id="CP031041">
    <property type="protein sequence ID" value="QDZ22569.1"/>
    <property type="molecule type" value="Genomic_DNA"/>
</dbReference>
<feature type="region of interest" description="Disordered" evidence="1">
    <location>
        <begin position="1"/>
        <end position="143"/>
    </location>
</feature>